<organism evidence="2 3">
    <name type="scientific">Tessaracoccus rhinocerotis</name>
    <dbReference type="NCBI Taxonomy" id="1689449"/>
    <lineage>
        <taxon>Bacteria</taxon>
        <taxon>Bacillati</taxon>
        <taxon>Actinomycetota</taxon>
        <taxon>Actinomycetes</taxon>
        <taxon>Propionibacteriales</taxon>
        <taxon>Propionibacteriaceae</taxon>
        <taxon>Tessaracoccus</taxon>
    </lineage>
</organism>
<proteinExistence type="predicted"/>
<accession>A0A553JXF0</accession>
<dbReference type="PANTHER" id="PTHR46832">
    <property type="entry name" value="5'-METHYLTHIOADENOSINE/S-ADENOSYLHOMOCYSTEINE NUCLEOSIDASE"/>
    <property type="match status" value="1"/>
</dbReference>
<reference evidence="2 3" key="1">
    <citation type="submission" date="2019-07" db="EMBL/GenBank/DDBJ databases">
        <authorList>
            <person name="Zhou L.-Y."/>
        </authorList>
    </citation>
    <scope>NUCLEOTIDE SEQUENCE [LARGE SCALE GENOMIC DNA]</scope>
    <source>
        <strain evidence="2 3">YIM 101269</strain>
    </source>
</reference>
<dbReference type="RefSeq" id="WP_143939269.1">
    <property type="nucleotide sequence ID" value="NZ_VKKG01000006.1"/>
</dbReference>
<dbReference type="OrthoDB" id="3852236at2"/>
<protein>
    <submittedName>
        <fullName evidence="2">Nucleosidase</fullName>
    </submittedName>
</protein>
<gene>
    <name evidence="2" type="ORF">FOJ82_14885</name>
</gene>
<dbReference type="PANTHER" id="PTHR46832:SF1">
    <property type="entry name" value="5'-METHYLTHIOADENOSINE_S-ADENOSYLHOMOCYSTEINE NUCLEOSIDASE"/>
    <property type="match status" value="1"/>
</dbReference>
<dbReference type="GO" id="GO:0009116">
    <property type="term" value="P:nucleoside metabolic process"/>
    <property type="evidence" value="ECO:0007669"/>
    <property type="project" value="InterPro"/>
</dbReference>
<name>A0A553JXF0_9ACTN</name>
<dbReference type="SUPFAM" id="SSF53167">
    <property type="entry name" value="Purine and uridine phosphorylases"/>
    <property type="match status" value="1"/>
</dbReference>
<dbReference type="Proteomes" id="UP000317638">
    <property type="component" value="Unassembled WGS sequence"/>
</dbReference>
<dbReference type="GO" id="GO:0005829">
    <property type="term" value="C:cytosol"/>
    <property type="evidence" value="ECO:0007669"/>
    <property type="project" value="TreeGrafter"/>
</dbReference>
<dbReference type="NCBIfam" id="NF004168">
    <property type="entry name" value="PRK05634.1"/>
    <property type="match status" value="1"/>
</dbReference>
<dbReference type="InterPro" id="IPR035994">
    <property type="entry name" value="Nucleoside_phosphorylase_sf"/>
</dbReference>
<dbReference type="InterPro" id="IPR000845">
    <property type="entry name" value="Nucleoside_phosphorylase_d"/>
</dbReference>
<dbReference type="EMBL" id="VKKG01000006">
    <property type="protein sequence ID" value="TRY17126.1"/>
    <property type="molecule type" value="Genomic_DNA"/>
</dbReference>
<dbReference type="GO" id="GO:0008782">
    <property type="term" value="F:adenosylhomocysteine nucleosidase activity"/>
    <property type="evidence" value="ECO:0007669"/>
    <property type="project" value="TreeGrafter"/>
</dbReference>
<sequence>MSDLVIVAAGQEAKYLPSDVNVVLTGIGMAQAAVATTRAILEHQPTRVVNLGSVGSLDPSIHGIQRPSAVINRDLNADALRAAGLTPDERIELSGDGPVLGTGDSFVAGGPERDALIGRCQLVDMEGFAIAHACRVLGVELVMVKHVSDPATEESLGWKELVDVSARALAETYAAIRR</sequence>
<dbReference type="AlphaFoldDB" id="A0A553JXF0"/>
<evidence type="ECO:0000259" key="1">
    <source>
        <dbReference type="Pfam" id="PF01048"/>
    </source>
</evidence>
<feature type="domain" description="Nucleoside phosphorylase" evidence="1">
    <location>
        <begin position="100"/>
        <end position="174"/>
    </location>
</feature>
<evidence type="ECO:0000313" key="2">
    <source>
        <dbReference type="EMBL" id="TRY17126.1"/>
    </source>
</evidence>
<dbReference type="Gene3D" id="3.40.50.1580">
    <property type="entry name" value="Nucleoside phosphorylase domain"/>
    <property type="match status" value="1"/>
</dbReference>
<dbReference type="GO" id="GO:0008930">
    <property type="term" value="F:methylthioadenosine nucleosidase activity"/>
    <property type="evidence" value="ECO:0007669"/>
    <property type="project" value="TreeGrafter"/>
</dbReference>
<evidence type="ECO:0000313" key="3">
    <source>
        <dbReference type="Proteomes" id="UP000317638"/>
    </source>
</evidence>
<dbReference type="GO" id="GO:0019284">
    <property type="term" value="P:L-methionine salvage from S-adenosylmethionine"/>
    <property type="evidence" value="ECO:0007669"/>
    <property type="project" value="TreeGrafter"/>
</dbReference>
<comment type="caution">
    <text evidence="2">The sequence shown here is derived from an EMBL/GenBank/DDBJ whole genome shotgun (WGS) entry which is preliminary data.</text>
</comment>
<feature type="domain" description="Nucleoside phosphorylase" evidence="1">
    <location>
        <begin position="19"/>
        <end position="62"/>
    </location>
</feature>
<keyword evidence="3" id="KW-1185">Reference proteome</keyword>
<dbReference type="Pfam" id="PF01048">
    <property type="entry name" value="PNP_UDP_1"/>
    <property type="match status" value="2"/>
</dbReference>